<evidence type="ECO:0000259" key="12">
    <source>
        <dbReference type="SMART" id="SM00079"/>
    </source>
</evidence>
<keyword evidence="7" id="KW-0675">Receptor</keyword>
<accession>A0A977KS01</accession>
<dbReference type="PANTHER" id="PTHR18966">
    <property type="entry name" value="IONOTROPIC GLUTAMATE RECEPTOR"/>
    <property type="match status" value="1"/>
</dbReference>
<evidence type="ECO:0000256" key="4">
    <source>
        <dbReference type="ARBA" id="ARBA00022989"/>
    </source>
</evidence>
<comment type="subcellular location">
    <subcellularLocation>
        <location evidence="1">Membrane</location>
        <topology evidence="1">Multi-pass membrane protein</topology>
    </subcellularLocation>
</comment>
<feature type="transmembrane region" description="Helical" evidence="10">
    <location>
        <begin position="167"/>
        <end position="190"/>
    </location>
</feature>
<reference evidence="13" key="1">
    <citation type="submission" date="2021-04" db="EMBL/GenBank/DDBJ databases">
        <title>Genome sequence of Woronichinia naegeliana from Washington state freshwater lake bloom.</title>
        <authorList>
            <person name="Dreher T.W."/>
        </authorList>
    </citation>
    <scope>NUCLEOTIDE SEQUENCE</scope>
    <source>
        <strain evidence="13">WA131</strain>
    </source>
</reference>
<proteinExistence type="predicted"/>
<dbReference type="AlphaFoldDB" id="A0A977KS01"/>
<dbReference type="Proteomes" id="UP001065613">
    <property type="component" value="Chromosome"/>
</dbReference>
<dbReference type="KEGG" id="wna:KA717_20950"/>
<dbReference type="InterPro" id="IPR013099">
    <property type="entry name" value="K_chnl_dom"/>
</dbReference>
<dbReference type="Pfam" id="PF07885">
    <property type="entry name" value="Ion_trans_2"/>
    <property type="match status" value="1"/>
</dbReference>
<dbReference type="SUPFAM" id="SSF81324">
    <property type="entry name" value="Voltage-gated potassium channels"/>
    <property type="match status" value="1"/>
</dbReference>
<evidence type="ECO:0000313" key="13">
    <source>
        <dbReference type="EMBL" id="UXE58522.1"/>
    </source>
</evidence>
<dbReference type="SUPFAM" id="SSF53850">
    <property type="entry name" value="Periplasmic binding protein-like II"/>
    <property type="match status" value="1"/>
</dbReference>
<gene>
    <name evidence="13" type="ORF">KA717_20950</name>
</gene>
<evidence type="ECO:0000256" key="5">
    <source>
        <dbReference type="ARBA" id="ARBA00023065"/>
    </source>
</evidence>
<dbReference type="Gene3D" id="1.10.287.70">
    <property type="match status" value="1"/>
</dbReference>
<keyword evidence="4 10" id="KW-1133">Transmembrane helix</keyword>
<evidence type="ECO:0000256" key="3">
    <source>
        <dbReference type="ARBA" id="ARBA00022692"/>
    </source>
</evidence>
<dbReference type="InterPro" id="IPR001320">
    <property type="entry name" value="Iontro_rcpt_C"/>
</dbReference>
<dbReference type="SMART" id="SM00079">
    <property type="entry name" value="PBPe"/>
    <property type="match status" value="1"/>
</dbReference>
<dbReference type="GO" id="GO:0015276">
    <property type="term" value="F:ligand-gated monoatomic ion channel activity"/>
    <property type="evidence" value="ECO:0007669"/>
    <property type="project" value="InterPro"/>
</dbReference>
<evidence type="ECO:0000256" key="7">
    <source>
        <dbReference type="ARBA" id="ARBA00023170"/>
    </source>
</evidence>
<keyword evidence="9" id="KW-0407">Ion channel</keyword>
<evidence type="ECO:0000256" key="6">
    <source>
        <dbReference type="ARBA" id="ARBA00023136"/>
    </source>
</evidence>
<keyword evidence="3 10" id="KW-0812">Transmembrane</keyword>
<evidence type="ECO:0000259" key="11">
    <source>
        <dbReference type="SMART" id="SM00062"/>
    </source>
</evidence>
<evidence type="ECO:0000256" key="2">
    <source>
        <dbReference type="ARBA" id="ARBA00022448"/>
    </source>
</evidence>
<evidence type="ECO:0000256" key="8">
    <source>
        <dbReference type="ARBA" id="ARBA00023180"/>
    </source>
</evidence>
<keyword evidence="5" id="KW-0406">Ion transport</keyword>
<feature type="domain" description="Solute-binding protein family 3/N-terminal" evidence="11">
    <location>
        <begin position="58"/>
        <end position="389"/>
    </location>
</feature>
<evidence type="ECO:0000256" key="10">
    <source>
        <dbReference type="SAM" id="Phobius"/>
    </source>
</evidence>
<dbReference type="GO" id="GO:0016020">
    <property type="term" value="C:membrane"/>
    <property type="evidence" value="ECO:0007669"/>
    <property type="project" value="UniProtKB-SubCell"/>
</dbReference>
<organism evidence="13">
    <name type="scientific">Woronichinia naegeliana WA131</name>
    <dbReference type="NCBI Taxonomy" id="2824559"/>
    <lineage>
        <taxon>Bacteria</taxon>
        <taxon>Bacillati</taxon>
        <taxon>Cyanobacteriota</taxon>
        <taxon>Cyanophyceae</taxon>
        <taxon>Synechococcales</taxon>
        <taxon>Coelosphaeriaceae</taxon>
        <taxon>Woronichinia</taxon>
    </lineage>
</organism>
<dbReference type="Gene3D" id="3.40.190.10">
    <property type="entry name" value="Periplasmic binding protein-like II"/>
    <property type="match status" value="3"/>
</dbReference>
<protein>
    <submittedName>
        <fullName evidence="13">Transporter substrate-binding domain-containing protein</fullName>
    </submittedName>
</protein>
<keyword evidence="8" id="KW-0325">Glycoprotein</keyword>
<evidence type="ECO:0000256" key="9">
    <source>
        <dbReference type="ARBA" id="ARBA00023303"/>
    </source>
</evidence>
<feature type="transmembrane region" description="Helical" evidence="10">
    <location>
        <begin position="202"/>
        <end position="223"/>
    </location>
</feature>
<keyword evidence="6 10" id="KW-0472">Membrane</keyword>
<dbReference type="EMBL" id="CP073041">
    <property type="protein sequence ID" value="UXE58522.1"/>
    <property type="molecule type" value="Genomic_DNA"/>
</dbReference>
<evidence type="ECO:0000256" key="1">
    <source>
        <dbReference type="ARBA" id="ARBA00004141"/>
    </source>
</evidence>
<dbReference type="Pfam" id="PF00497">
    <property type="entry name" value="SBP_bac_3"/>
    <property type="match status" value="1"/>
</dbReference>
<feature type="transmembrane region" description="Helical" evidence="10">
    <location>
        <begin position="235"/>
        <end position="261"/>
    </location>
</feature>
<sequence length="389" mass="43974">MVKLPTFLHSLIYIVIIGWILGDIPTLALDGAAPKTLLRVGVVVAPPFVNLVSSASPPIIVPTQKSPLPQVTPKPKIIFNGIAIDIWQRLATFNNLNYQYFLESNINSGINDLAANKIDILVGPIAITPHRLQQVSFTQPYFSSHLALLILESPPSLWHILQPFLRMAVIFSLVGLFLIHLFIANLLWLAEHRRNPEQFPPRYWEGIFEALWFVSVTMTTVGYGDKVPVTHWGRFIAFIWMWISLISTTSITAGLATTLTLSLSQQPNKKYTSIENLRYQKVATISSDLMDEIFKVYNLQEVRAPNLATAINLLLGKEVDAVLYADSSLRYYLDKHPDKSLGLLPLYNQPINYGFALPFNSSYLNLFNIGITQMTEDRQMQEIVQRWVP</sequence>
<feature type="domain" description="Ionotropic glutamate receptor C-terminal" evidence="12">
    <location>
        <begin position="58"/>
        <end position="389"/>
    </location>
</feature>
<dbReference type="InterPro" id="IPR015683">
    <property type="entry name" value="Ionotropic_Glu_rcpt"/>
</dbReference>
<dbReference type="InterPro" id="IPR001638">
    <property type="entry name" value="Solute-binding_3/MltF_N"/>
</dbReference>
<dbReference type="SMART" id="SM00062">
    <property type="entry name" value="PBPb"/>
    <property type="match status" value="1"/>
</dbReference>
<feature type="transmembrane region" description="Helical" evidence="10">
    <location>
        <begin position="6"/>
        <end position="29"/>
    </location>
</feature>
<keyword evidence="2" id="KW-0813">Transport</keyword>
<name>A0A977KS01_9CYAN</name>